<dbReference type="EMBL" id="JAKOOW010000014">
    <property type="protein sequence ID" value="MCG6503635.1"/>
    <property type="molecule type" value="Genomic_DNA"/>
</dbReference>
<evidence type="ECO:0000313" key="1">
    <source>
        <dbReference type="EMBL" id="MCG6503635.1"/>
    </source>
</evidence>
<proteinExistence type="predicted"/>
<dbReference type="Proteomes" id="UP001298424">
    <property type="component" value="Unassembled WGS sequence"/>
</dbReference>
<reference evidence="1 2" key="1">
    <citation type="submission" date="2022-02" db="EMBL/GenBank/DDBJ databases">
        <title>Genome sequence data of Kingella unionensis sp. nov. strain CICC 24913 (CCUG 75125).</title>
        <authorList>
            <person name="Xiao M."/>
        </authorList>
    </citation>
    <scope>NUCLEOTIDE SEQUENCE [LARGE SCALE GENOMIC DNA]</scope>
    <source>
        <strain evidence="1 2">CICC 24913</strain>
    </source>
</reference>
<dbReference type="InterPro" id="IPR012685">
    <property type="entry name" value="CHP02304_F390_synth-rel"/>
</dbReference>
<keyword evidence="2" id="KW-1185">Reference proteome</keyword>
<dbReference type="RefSeq" id="WP_238746145.1">
    <property type="nucleotide sequence ID" value="NZ_JAKOOW010000014.1"/>
</dbReference>
<comment type="caution">
    <text evidence="1">The sequence shown here is derived from an EMBL/GenBank/DDBJ whole genome shotgun (WGS) entry which is preliminary data.</text>
</comment>
<dbReference type="PANTHER" id="PTHR36932">
    <property type="entry name" value="CAPSULAR POLYSACCHARIDE BIOSYNTHESIS PROTEIN"/>
    <property type="match status" value="1"/>
</dbReference>
<dbReference type="InterPro" id="IPR053158">
    <property type="entry name" value="CapK_Type1_Caps_Biosynth"/>
</dbReference>
<evidence type="ECO:0000313" key="2">
    <source>
        <dbReference type="Proteomes" id="UP001298424"/>
    </source>
</evidence>
<organism evidence="1 2">
    <name type="scientific">Kingella pumchi</name>
    <dbReference type="NCBI Taxonomy" id="2779506"/>
    <lineage>
        <taxon>Bacteria</taxon>
        <taxon>Pseudomonadati</taxon>
        <taxon>Pseudomonadota</taxon>
        <taxon>Betaproteobacteria</taxon>
        <taxon>Neisseriales</taxon>
        <taxon>Neisseriaceae</taxon>
        <taxon>Kingella</taxon>
    </lineage>
</organism>
<name>A0ABS9NM75_9NEIS</name>
<accession>A0ABS9NM75</accession>
<protein>
    <submittedName>
        <fullName evidence="1">CoF synthetase</fullName>
    </submittedName>
</protein>
<dbReference type="InterPro" id="IPR042099">
    <property type="entry name" value="ANL_N_sf"/>
</dbReference>
<dbReference type="NCBIfam" id="TIGR02304">
    <property type="entry name" value="aden_form_hyp"/>
    <property type="match status" value="1"/>
</dbReference>
<dbReference type="PANTHER" id="PTHR36932:SF1">
    <property type="entry name" value="CAPSULAR POLYSACCHARIDE BIOSYNTHESIS PROTEIN"/>
    <property type="match status" value="1"/>
</dbReference>
<gene>
    <name evidence="1" type="ORF">MB824_03870</name>
</gene>
<dbReference type="Gene3D" id="3.40.50.12780">
    <property type="entry name" value="N-terminal domain of ligase-like"/>
    <property type="match status" value="1"/>
</dbReference>
<sequence>MSINRLWLFLATFIRTRWFPRKTRAALLAWQQRTLAGQLAFFRQHAPYFRDGIDFAAFQMDKALMMENFDALNTVGIGKEQALAVALEAERSRDFSPTVGRVSVGLSSGTSGHRGLFLTTPEEQAMWAAAVLAKMLPPRRLFGQRIAFFLRADNNLYQTLDSPLLSFRFFDMQTPLEAHLSALQNARPTILVAPASVLARLAQYQNQGRLNIAPQQVISVAEVLETRDADYIAAAFRLPFTGQIYQATEGFLAATCRCGTLHLNEDIVMVEPQWLDDTRFIPVITDLKRRSQAFVRYRLNDILHIRRTPCPCGSPHLALEKIEGRTDDIFVFTDRAGKAVEIYPDFIRRCILFIDGIREYRVCQTDSHTVEIALSDGSRQQQNAIVRQFENLMAQYGIDGVRYRFVPYSQPEYRKLKRIERKT</sequence>